<comment type="similarity">
    <text evidence="2 6">Belongs to the plant cysteine rich small secretory peptide family. Epidermal patterning factor subfamily.</text>
</comment>
<keyword evidence="6" id="KW-0217">Developmental protein</keyword>
<accession>A0A835U5K5</accession>
<evidence type="ECO:0000256" key="2">
    <source>
        <dbReference type="ARBA" id="ARBA00008127"/>
    </source>
</evidence>
<dbReference type="Proteomes" id="UP000636800">
    <property type="component" value="Unassembled WGS sequence"/>
</dbReference>
<dbReference type="OrthoDB" id="1721533at2759"/>
<sequence>MQEGRGEDIVVMEGSMIGSRPPRCAGICRDCGRCEAVQVPANPQRRTVGAALSATMNTRGEGSSNYKPLSWKCKCGDVIRNP</sequence>
<comment type="subcellular location">
    <subcellularLocation>
        <location evidence="1 6">Secreted</location>
    </subcellularLocation>
</comment>
<evidence type="ECO:0000313" key="8">
    <source>
        <dbReference type="Proteomes" id="UP000636800"/>
    </source>
</evidence>
<dbReference type="GO" id="GO:0005576">
    <property type="term" value="C:extracellular region"/>
    <property type="evidence" value="ECO:0007669"/>
    <property type="project" value="UniProtKB-SubCell"/>
</dbReference>
<evidence type="ECO:0000256" key="5">
    <source>
        <dbReference type="ARBA" id="ARBA00023157"/>
    </source>
</evidence>
<keyword evidence="3 6" id="KW-0964">Secreted</keyword>
<keyword evidence="5" id="KW-1015">Disulfide bond</keyword>
<comment type="function">
    <text evidence="6">Controls stomatal patterning.</text>
</comment>
<name>A0A835U5K5_VANPL</name>
<comment type="caution">
    <text evidence="7">The sequence shown here is derived from an EMBL/GenBank/DDBJ whole genome shotgun (WGS) entry which is preliminary data.</text>
</comment>
<dbReference type="PANTHER" id="PTHR33109:SF3">
    <property type="entry name" value="EPIDERMAL PATTERNING FACTOR-LIKE PROTEIN"/>
    <property type="match status" value="1"/>
</dbReference>
<reference evidence="7 8" key="1">
    <citation type="journal article" date="2020" name="Nat. Food">
        <title>A phased Vanilla planifolia genome enables genetic improvement of flavour and production.</title>
        <authorList>
            <person name="Hasing T."/>
            <person name="Tang H."/>
            <person name="Brym M."/>
            <person name="Khazi F."/>
            <person name="Huang T."/>
            <person name="Chambers A.H."/>
        </authorList>
    </citation>
    <scope>NUCLEOTIDE SEQUENCE [LARGE SCALE GENOMIC DNA]</scope>
    <source>
        <tissue evidence="7">Leaf</tissue>
    </source>
</reference>
<keyword evidence="8" id="KW-1185">Reference proteome</keyword>
<evidence type="ECO:0000313" key="7">
    <source>
        <dbReference type="EMBL" id="KAG0448690.1"/>
    </source>
</evidence>
<keyword evidence="4" id="KW-0732">Signal</keyword>
<organism evidence="7 8">
    <name type="scientific">Vanilla planifolia</name>
    <name type="common">Vanilla</name>
    <dbReference type="NCBI Taxonomy" id="51239"/>
    <lineage>
        <taxon>Eukaryota</taxon>
        <taxon>Viridiplantae</taxon>
        <taxon>Streptophyta</taxon>
        <taxon>Embryophyta</taxon>
        <taxon>Tracheophyta</taxon>
        <taxon>Spermatophyta</taxon>
        <taxon>Magnoliopsida</taxon>
        <taxon>Liliopsida</taxon>
        <taxon>Asparagales</taxon>
        <taxon>Orchidaceae</taxon>
        <taxon>Vanilloideae</taxon>
        <taxon>Vanilleae</taxon>
        <taxon>Vanilla</taxon>
    </lineage>
</organism>
<evidence type="ECO:0000256" key="3">
    <source>
        <dbReference type="ARBA" id="ARBA00022525"/>
    </source>
</evidence>
<dbReference type="GO" id="GO:0010052">
    <property type="term" value="P:guard cell differentiation"/>
    <property type="evidence" value="ECO:0007669"/>
    <property type="project" value="UniProtKB-UniRule"/>
</dbReference>
<dbReference type="Pfam" id="PF17181">
    <property type="entry name" value="EPF"/>
    <property type="match status" value="1"/>
</dbReference>
<dbReference type="EMBL" id="JADCNL010000289">
    <property type="protein sequence ID" value="KAG0448690.1"/>
    <property type="molecule type" value="Genomic_DNA"/>
</dbReference>
<gene>
    <name evidence="7" type="ORF">HPP92_027716</name>
</gene>
<proteinExistence type="inferred from homology"/>
<evidence type="ECO:0000256" key="6">
    <source>
        <dbReference type="RuleBase" id="RU367102"/>
    </source>
</evidence>
<dbReference type="InterPro" id="IPR039455">
    <property type="entry name" value="EPFL"/>
</dbReference>
<evidence type="ECO:0000256" key="1">
    <source>
        <dbReference type="ARBA" id="ARBA00004613"/>
    </source>
</evidence>
<evidence type="ECO:0000256" key="4">
    <source>
        <dbReference type="ARBA" id="ARBA00022729"/>
    </source>
</evidence>
<dbReference type="AlphaFoldDB" id="A0A835U5K5"/>
<protein>
    <recommendedName>
        <fullName evidence="6">Epidermal patterning factor-like protein</fullName>
    </recommendedName>
</protein>
<dbReference type="PANTHER" id="PTHR33109">
    <property type="entry name" value="EPIDERMAL PATTERNING FACTOR-LIKE PROTEIN 4"/>
    <property type="match status" value="1"/>
</dbReference>